<reference evidence="10" key="1">
    <citation type="journal article" date="2011" name="MBio">
        <title>Novel metabolic attributes of the genus Cyanothece, comprising a group of unicellular nitrogen-fixing Cyanobacteria.</title>
        <authorList>
            <person name="Bandyopadhyay A."/>
            <person name="Elvitigala T."/>
            <person name="Welsh E."/>
            <person name="Stockel J."/>
            <person name="Liberton M."/>
            <person name="Min H."/>
            <person name="Sherman L.A."/>
            <person name="Pakrasi H.B."/>
        </authorList>
    </citation>
    <scope>NUCLEOTIDE SEQUENCE [LARGE SCALE GENOMIC DNA]</scope>
    <source>
        <strain evidence="10">PCC 8801</strain>
    </source>
</reference>
<dbReference type="RefSeq" id="WP_012596074.1">
    <property type="nucleotide sequence ID" value="NC_011726.1"/>
</dbReference>
<dbReference type="SUPFAM" id="SSF56112">
    <property type="entry name" value="Protein kinase-like (PK-like)"/>
    <property type="match status" value="1"/>
</dbReference>
<dbReference type="Gene3D" id="3.40.50.300">
    <property type="entry name" value="P-loop containing nucleotide triphosphate hydrolases"/>
    <property type="match status" value="1"/>
</dbReference>
<comment type="pathway">
    <text evidence="1">Carbohydrate acid metabolism.</text>
</comment>
<dbReference type="GO" id="GO:0005975">
    <property type="term" value="P:carbohydrate metabolic process"/>
    <property type="evidence" value="ECO:0007669"/>
    <property type="project" value="InterPro"/>
</dbReference>
<keyword evidence="6" id="KW-0418">Kinase</keyword>
<dbReference type="GO" id="GO:0046316">
    <property type="term" value="F:gluconokinase activity"/>
    <property type="evidence" value="ECO:0007669"/>
    <property type="project" value="UniProtKB-EC"/>
</dbReference>
<dbReference type="GO" id="GO:0005524">
    <property type="term" value="F:ATP binding"/>
    <property type="evidence" value="ECO:0007669"/>
    <property type="project" value="UniProtKB-KW"/>
</dbReference>
<dbReference type="Pfam" id="PF13671">
    <property type="entry name" value="AAA_33"/>
    <property type="match status" value="1"/>
</dbReference>
<gene>
    <name evidence="9" type="ordered locus">PCC8801_2808</name>
</gene>
<evidence type="ECO:0000256" key="8">
    <source>
        <dbReference type="ARBA" id="ARBA00048090"/>
    </source>
</evidence>
<dbReference type="eggNOG" id="COG2187">
    <property type="taxonomic scope" value="Bacteria"/>
</dbReference>
<evidence type="ECO:0000256" key="2">
    <source>
        <dbReference type="ARBA" id="ARBA00008420"/>
    </source>
</evidence>
<comment type="catalytic activity">
    <reaction evidence="8">
        <text>D-gluconate + ATP = 6-phospho-D-gluconate + ADP + H(+)</text>
        <dbReference type="Rhea" id="RHEA:19433"/>
        <dbReference type="ChEBI" id="CHEBI:15378"/>
        <dbReference type="ChEBI" id="CHEBI:18391"/>
        <dbReference type="ChEBI" id="CHEBI:30616"/>
        <dbReference type="ChEBI" id="CHEBI:58759"/>
        <dbReference type="ChEBI" id="CHEBI:456216"/>
        <dbReference type="EC" id="2.7.1.12"/>
    </reaction>
</comment>
<keyword evidence="7" id="KW-0067">ATP-binding</keyword>
<comment type="similarity">
    <text evidence="2">Belongs to the gluconokinase GntK/GntV family.</text>
</comment>
<keyword evidence="4" id="KW-0808">Transferase</keyword>
<dbReference type="SUPFAM" id="SSF52540">
    <property type="entry name" value="P-loop containing nucleoside triphosphate hydrolases"/>
    <property type="match status" value="1"/>
</dbReference>
<protein>
    <recommendedName>
        <fullName evidence="3">gluconokinase</fullName>
        <ecNumber evidence="3">2.7.1.12</ecNumber>
    </recommendedName>
</protein>
<evidence type="ECO:0000256" key="4">
    <source>
        <dbReference type="ARBA" id="ARBA00022679"/>
    </source>
</evidence>
<dbReference type="eggNOG" id="COG0645">
    <property type="taxonomic scope" value="Bacteria"/>
</dbReference>
<dbReference type="Proteomes" id="UP000008204">
    <property type="component" value="Chromosome"/>
</dbReference>
<dbReference type="STRING" id="41431.PCC8801_2808"/>
<name>B7JUV6_RIPO1</name>
<evidence type="ECO:0000313" key="9">
    <source>
        <dbReference type="EMBL" id="ACK66808.1"/>
    </source>
</evidence>
<evidence type="ECO:0000256" key="7">
    <source>
        <dbReference type="ARBA" id="ARBA00022840"/>
    </source>
</evidence>
<proteinExistence type="inferred from homology"/>
<dbReference type="InterPro" id="IPR006001">
    <property type="entry name" value="Therm_gnt_kin"/>
</dbReference>
<keyword evidence="10" id="KW-1185">Reference proteome</keyword>
<dbReference type="InterPro" id="IPR052732">
    <property type="entry name" value="Cell-binding_unc_protein"/>
</dbReference>
<evidence type="ECO:0000256" key="1">
    <source>
        <dbReference type="ARBA" id="ARBA00004761"/>
    </source>
</evidence>
<evidence type="ECO:0000256" key="5">
    <source>
        <dbReference type="ARBA" id="ARBA00022741"/>
    </source>
</evidence>
<dbReference type="KEGG" id="cyp:PCC8801_2808"/>
<evidence type="ECO:0000313" key="10">
    <source>
        <dbReference type="Proteomes" id="UP000008204"/>
    </source>
</evidence>
<dbReference type="CDD" id="cd02021">
    <property type="entry name" value="GntK"/>
    <property type="match status" value="1"/>
</dbReference>
<dbReference type="InterPro" id="IPR027417">
    <property type="entry name" value="P-loop_NTPase"/>
</dbReference>
<keyword evidence="5" id="KW-0547">Nucleotide-binding</keyword>
<dbReference type="PANTHER" id="PTHR43883">
    <property type="entry name" value="SLR0207 PROTEIN"/>
    <property type="match status" value="1"/>
</dbReference>
<evidence type="ECO:0000256" key="6">
    <source>
        <dbReference type="ARBA" id="ARBA00022777"/>
    </source>
</evidence>
<dbReference type="HOGENOM" id="CLU_026771_1_1_3"/>
<dbReference type="EMBL" id="CP001287">
    <property type="protein sequence ID" value="ACK66808.1"/>
    <property type="molecule type" value="Genomic_DNA"/>
</dbReference>
<dbReference type="OrthoDB" id="9810277at2"/>
<accession>B7JUV6</accession>
<sequence>MNNSQIYQLIQQLQQPEFYPHSVEVPIKVIQTHISVVFLTGDYAYKIKKPVDFGFLDFSTLAKRQYFLEQELELNRGLSPEIYLEVLPITVSGDRLSLNGTTEPIEYVLKMQQFPQDCLLINLFENNQLTEEHLKELAKVVADFHFKTATNDYITKFGTVETIKKSVDHNYELTERYIDIAQTQEQYQATKDFTDSFFSAKKELFSTRQQQGKIKDCHGDLHLKNICLWNNKIHLFDRIEFNEDFRFIDVISEIAFTVMDLEARKRQDLSNLFLNNYLEYTGDWEGLNVLPLYLTRQAYVRAKVTSMLLDDPNISPQEKEKAIQTAKEYYQLAWEYTQPRQGCIILMSGLSGSGKTTVAQYLAQRINAIHIRSDAVRKHLAEIPLTETGTEDLYSSQSTQQTYNRLLELGEMLAFQGFKVILDAKFDRIYWREKAIKWAQTNQISLYILHCYAPLETLRDRLDQRQGDISDATSSLLQQQQAMTEPFNDTEQTFVISLDTSKNWQTQLNLILT</sequence>
<dbReference type="InterPro" id="IPR011009">
    <property type="entry name" value="Kinase-like_dom_sf"/>
</dbReference>
<organism evidence="9 10">
    <name type="scientific">Rippkaea orientalis (strain PCC 8801 / RF-1)</name>
    <name type="common">Cyanothece sp. (strain PCC 8801)</name>
    <dbReference type="NCBI Taxonomy" id="41431"/>
    <lineage>
        <taxon>Bacteria</taxon>
        <taxon>Bacillati</taxon>
        <taxon>Cyanobacteriota</taxon>
        <taxon>Cyanophyceae</taxon>
        <taxon>Oscillatoriophycideae</taxon>
        <taxon>Chroococcales</taxon>
        <taxon>Aphanothecaceae</taxon>
        <taxon>Rippkaea</taxon>
        <taxon>Rippkaea orientalis</taxon>
    </lineage>
</organism>
<dbReference type="AlphaFoldDB" id="B7JUV6"/>
<dbReference type="EC" id="2.7.1.12" evidence="3"/>
<evidence type="ECO:0000256" key="3">
    <source>
        <dbReference type="ARBA" id="ARBA00012054"/>
    </source>
</evidence>
<dbReference type="PANTHER" id="PTHR43883:SF1">
    <property type="entry name" value="GLUCONOKINASE"/>
    <property type="match status" value="1"/>
</dbReference>